<evidence type="ECO:0000256" key="4">
    <source>
        <dbReference type="SAM" id="SignalP"/>
    </source>
</evidence>
<feature type="region of interest" description="Disordered" evidence="2">
    <location>
        <begin position="30"/>
        <end position="76"/>
    </location>
</feature>
<dbReference type="EMBL" id="CACRSQ010000003">
    <property type="protein sequence ID" value="VYT10131.1"/>
    <property type="molecule type" value="Genomic_DNA"/>
</dbReference>
<dbReference type="Gene3D" id="2.60.40.4270">
    <property type="entry name" value="Listeria-Bacteroides repeat domain"/>
    <property type="match status" value="1"/>
</dbReference>
<feature type="signal peptide" evidence="4">
    <location>
        <begin position="1"/>
        <end position="29"/>
    </location>
</feature>
<evidence type="ECO:0000256" key="1">
    <source>
        <dbReference type="ARBA" id="ARBA00004196"/>
    </source>
</evidence>
<evidence type="ECO:0000256" key="3">
    <source>
        <dbReference type="SAM" id="Phobius"/>
    </source>
</evidence>
<evidence type="ECO:0000313" key="5">
    <source>
        <dbReference type="EMBL" id="VYT10131.1"/>
    </source>
</evidence>
<dbReference type="GO" id="GO:0030313">
    <property type="term" value="C:cell envelope"/>
    <property type="evidence" value="ECO:0007669"/>
    <property type="project" value="UniProtKB-SubCell"/>
</dbReference>
<feature type="transmembrane region" description="Helical" evidence="3">
    <location>
        <begin position="1155"/>
        <end position="1173"/>
    </location>
</feature>
<feature type="region of interest" description="Disordered" evidence="2">
    <location>
        <begin position="733"/>
        <end position="758"/>
    </location>
</feature>
<evidence type="ECO:0000256" key="2">
    <source>
        <dbReference type="SAM" id="MobiDB-lite"/>
    </source>
</evidence>
<keyword evidence="3" id="KW-0472">Membrane</keyword>
<comment type="subcellular location">
    <subcellularLocation>
        <location evidence="1">Cell envelope</location>
    </subcellularLocation>
</comment>
<proteinExistence type="predicted"/>
<dbReference type="AlphaFoldDB" id="A0A6N2U168"/>
<keyword evidence="3" id="KW-0812">Transmembrane</keyword>
<dbReference type="NCBIfam" id="TIGR02543">
    <property type="entry name" value="List_Bact_rpt"/>
    <property type="match status" value="1"/>
</dbReference>
<feature type="region of interest" description="Disordered" evidence="2">
    <location>
        <begin position="1097"/>
        <end position="1118"/>
    </location>
</feature>
<sequence length="1180" mass="126292">MQKKRKVWNTVLICLLTAVLAAGSGALSAKENTEEAEQEQQDQSASDEEQKTEMSSTAEIEQEEETKLPKKKKKTLKSLAKDSRTLLDVSKKSVRIKATGAAGGGLAQEESRLNTKGYRITGTTAVNKIIVDPGVTTDIIFDHLSITNKTRSENCVTVSRANVTITLIGENKLSCEKRDYGALVKDGMDNTALILQCEHSKEQGHKCRKETCGSLEVGGTTVHVTAIGSTVVNREKADLTGFSNLYIKGGIIAAQAGEHNCAIGSACASWCVGKGYTKNIRISGGIVTASGGVSCAGIGSGSWTPTDGIYITGGNIYASGGTNAAGIGSGGHTGAEDGTYGANVNVSNVVISGGDTVVTALGDKSTNMPGIGCGTPPDNKPQGTITNVIASPDTGFQGYIQDGTSETDYNFTKHTPFPSASPISVEKFYTKIYFGPFRDENTIANDTKEQIGANNIISKTGGAGFSESQLKELAKVNGKRENGTSFMEGELTFTDARQIQNINQAKTSGKIGNFPLTFRTPNGTKVTVTIFLRGNGTDSAEFEPNNPIPTIGANDFETNTGGDPFTEEQLKKLGEVKGKDKEGNTISLDDFTVDLDQFQKINEAKTSGKTGIFDLSYTSKDGKQVTVKVSLVGYDEITEDTDTGETIKGMNIISKTGGKGFTEKQLRELSRVKAFDENGQEVPAVDILFSDQDQLTAINKAKTTGEIGNFPLTFQTLSGTEVTVTVFLRDHGTDTSEMGSENSISTIGANDFEKDTGGDPFTKEQLKKYGEVKGKDTEGNTILPDDFTVDLEQFRKINQAKTSGKSGVFDLTYFANDGSAVTVKVSLVKYDETSEAPDQTESMKGMDIISKTGGEGFTGSQLKELSRVKAFDESGKELTAEEIVFSDPDQLTSLNKAKTAGETGNFSLTFQTAKGTEITITVHLRDHGTDGAKNPEPGKFDASIAANNAVHKTGGTAFTKEDLIKLCEAKGKDETRSDAELNIKNEEMNKLNAAKQKGRTGTFDLTFFISGGKEVSVVVTLTGEHKVSFNPNGGDFTPKTQTVPGGKCAVEPKEPKRKSYIFEGWYYKDENGKEQKWDFETPVHADLSLKAAWKKDAGEVNGTAQKENNKTKKKETGNYSWEGEEILESNKNGEVITGSGSSKESTAKTGDTADFSMAFVMLAAGGGILTLLLHKNRKNK</sequence>
<name>A0A6N2U168_9FIRM</name>
<feature type="chain" id="PRO_5043512432" evidence="4">
    <location>
        <begin position="30"/>
        <end position="1180"/>
    </location>
</feature>
<keyword evidence="3" id="KW-1133">Transmembrane helix</keyword>
<dbReference type="InterPro" id="IPR013378">
    <property type="entry name" value="InlB-like_B-rpt"/>
</dbReference>
<accession>A0A6N2U168</accession>
<organism evidence="5">
    <name type="scientific">Anaerostipes caccae</name>
    <dbReference type="NCBI Taxonomy" id="105841"/>
    <lineage>
        <taxon>Bacteria</taxon>
        <taxon>Bacillati</taxon>
        <taxon>Bacillota</taxon>
        <taxon>Clostridia</taxon>
        <taxon>Lachnospirales</taxon>
        <taxon>Lachnospiraceae</taxon>
        <taxon>Anaerostipes</taxon>
    </lineage>
</organism>
<reference evidence="5" key="1">
    <citation type="submission" date="2019-11" db="EMBL/GenBank/DDBJ databases">
        <authorList>
            <person name="Feng L."/>
        </authorList>
    </citation>
    <scope>NUCLEOTIDE SEQUENCE</scope>
    <source>
        <strain evidence="5">AcaccaeLFYP115</strain>
    </source>
</reference>
<protein>
    <submittedName>
        <fullName evidence="5">Listeria-Bacteroides repeat domain (List_Bact_rpt)</fullName>
    </submittedName>
</protein>
<keyword evidence="4" id="KW-0732">Signal</keyword>
<dbReference type="RefSeq" id="WP_006567312.1">
    <property type="nucleotide sequence ID" value="NZ_BAABZP010000001.1"/>
</dbReference>
<gene>
    <name evidence="5" type="ORF">ACLFYP115_01648</name>
</gene>
<dbReference type="Pfam" id="PF09479">
    <property type="entry name" value="Flg_new"/>
    <property type="match status" value="1"/>
</dbReference>
<dbReference type="InterPro" id="IPR042229">
    <property type="entry name" value="Listeria/Bacterioides_rpt_sf"/>
</dbReference>
<feature type="compositionally biased region" description="Basic and acidic residues" evidence="2">
    <location>
        <begin position="1107"/>
        <end position="1116"/>
    </location>
</feature>
<feature type="compositionally biased region" description="Polar residues" evidence="2">
    <location>
        <begin position="735"/>
        <end position="748"/>
    </location>
</feature>